<comment type="caution">
    <text evidence="2">The sequence shown here is derived from an EMBL/GenBank/DDBJ whole genome shotgun (WGS) entry which is preliminary data.</text>
</comment>
<accession>A0ABV4WNC9</accession>
<dbReference type="EMBL" id="JBHFNT010000161">
    <property type="protein sequence ID" value="MFB2836603.1"/>
    <property type="molecule type" value="Genomic_DNA"/>
</dbReference>
<proteinExistence type="predicted"/>
<reference evidence="2 3" key="1">
    <citation type="submission" date="2024-09" db="EMBL/GenBank/DDBJ databases">
        <title>Floridaenema gen nov. (Aerosakkonemataceae, Aerosakkonematales ord. nov., Cyanobacteria) from benthic tropical and subtropical fresh waters, with the description of four new species.</title>
        <authorList>
            <person name="Moretto J.A."/>
            <person name="Berthold D.E."/>
            <person name="Lefler F.W."/>
            <person name="Huang I.-S."/>
            <person name="Laughinghouse H. IV."/>
        </authorList>
    </citation>
    <scope>NUCLEOTIDE SEQUENCE [LARGE SCALE GENOMIC DNA]</scope>
    <source>
        <strain evidence="2 3">BLCC-F167</strain>
    </source>
</reference>
<protein>
    <submittedName>
        <fullName evidence="2">Uncharacterized protein</fullName>
    </submittedName>
</protein>
<evidence type="ECO:0000313" key="2">
    <source>
        <dbReference type="EMBL" id="MFB2836603.1"/>
    </source>
</evidence>
<keyword evidence="1" id="KW-1133">Transmembrane helix</keyword>
<keyword evidence="3" id="KW-1185">Reference proteome</keyword>
<name>A0ABV4WNC9_9CYAN</name>
<evidence type="ECO:0000256" key="1">
    <source>
        <dbReference type="SAM" id="Phobius"/>
    </source>
</evidence>
<dbReference type="Proteomes" id="UP001576780">
    <property type="component" value="Unassembled WGS sequence"/>
</dbReference>
<keyword evidence="1" id="KW-0812">Transmembrane</keyword>
<dbReference type="RefSeq" id="WP_413278979.1">
    <property type="nucleotide sequence ID" value="NZ_JBHFNT010000161.1"/>
</dbReference>
<sequence length="172" mass="18186">MADVNELLQVLSELDEEELEARLGMRAQTIGNDLKRGDTRSASVDSLEIDTAVPKGVVDDALAAGQRLFNWISPAAYNLLCTPLGGDSADETMKELVKLLDEDLEKNIAKATGMLAPFLVSSLGLAPAIAAVVATLIIKRTSKQGGKLICDNWKKSLPTTDPTATAESSSGS</sequence>
<feature type="transmembrane region" description="Helical" evidence="1">
    <location>
        <begin position="114"/>
        <end position="138"/>
    </location>
</feature>
<organism evidence="2 3">
    <name type="scientific">Floridaenema evergladense BLCC-F167</name>
    <dbReference type="NCBI Taxonomy" id="3153639"/>
    <lineage>
        <taxon>Bacteria</taxon>
        <taxon>Bacillati</taxon>
        <taxon>Cyanobacteriota</taxon>
        <taxon>Cyanophyceae</taxon>
        <taxon>Oscillatoriophycideae</taxon>
        <taxon>Aerosakkonematales</taxon>
        <taxon>Aerosakkonemataceae</taxon>
        <taxon>Floridanema</taxon>
        <taxon>Floridanema evergladense</taxon>
    </lineage>
</organism>
<evidence type="ECO:0000313" key="3">
    <source>
        <dbReference type="Proteomes" id="UP001576780"/>
    </source>
</evidence>
<keyword evidence="1" id="KW-0472">Membrane</keyword>
<gene>
    <name evidence="2" type="ORF">ACE1CA_18885</name>
</gene>